<dbReference type="AlphaFoldDB" id="A0ABD3H6V1"/>
<dbReference type="Proteomes" id="UP001633002">
    <property type="component" value="Unassembled WGS sequence"/>
</dbReference>
<dbReference type="EMBL" id="JBJQOH010000006">
    <property type="protein sequence ID" value="KAL3685114.1"/>
    <property type="molecule type" value="Genomic_DNA"/>
</dbReference>
<feature type="compositionally biased region" description="Polar residues" evidence="1">
    <location>
        <begin position="333"/>
        <end position="347"/>
    </location>
</feature>
<evidence type="ECO:0000313" key="3">
    <source>
        <dbReference type="Proteomes" id="UP001633002"/>
    </source>
</evidence>
<accession>A0ABD3H6V1</accession>
<gene>
    <name evidence="2" type="ORF">R1sor_003136</name>
</gene>
<proteinExistence type="predicted"/>
<protein>
    <submittedName>
        <fullName evidence="2">Uncharacterized protein</fullName>
    </submittedName>
</protein>
<feature type="region of interest" description="Disordered" evidence="1">
    <location>
        <begin position="191"/>
        <end position="416"/>
    </location>
</feature>
<reference evidence="2 3" key="1">
    <citation type="submission" date="2024-09" db="EMBL/GenBank/DDBJ databases">
        <title>Chromosome-scale assembly of Riccia sorocarpa.</title>
        <authorList>
            <person name="Paukszto L."/>
        </authorList>
    </citation>
    <scope>NUCLEOTIDE SEQUENCE [LARGE SCALE GENOMIC DNA]</scope>
    <source>
        <strain evidence="2">LP-2024</strain>
        <tissue evidence="2">Aerial parts of the thallus</tissue>
    </source>
</reference>
<evidence type="ECO:0000313" key="2">
    <source>
        <dbReference type="EMBL" id="KAL3685114.1"/>
    </source>
</evidence>
<evidence type="ECO:0000256" key="1">
    <source>
        <dbReference type="SAM" id="MobiDB-lite"/>
    </source>
</evidence>
<comment type="caution">
    <text evidence="2">The sequence shown here is derived from an EMBL/GenBank/DDBJ whole genome shotgun (WGS) entry which is preliminary data.</text>
</comment>
<feature type="compositionally biased region" description="Polar residues" evidence="1">
    <location>
        <begin position="241"/>
        <end position="257"/>
    </location>
</feature>
<keyword evidence="3" id="KW-1185">Reference proteome</keyword>
<feature type="compositionally biased region" description="Polar residues" evidence="1">
    <location>
        <begin position="357"/>
        <end position="403"/>
    </location>
</feature>
<sequence>MAAERWPLPSDLKMEIDLHNESGLVSWVVDNFKRGRNPPEIVLRIKGAEVEGKETKAKDLGIVCFTRPNDVGLEIWFEVLKNKQIKRTILPMATWEHDDLLPKGKGGVQDIFDDIGTNDKYSETISNLRFKLLLEKKSQSSMWEFLELCHKYSVDLSQMGKVAQTLVFKKHSDKKFDFVDYMERKGLKITLPSTETNPSGAARTSTSVEGSKKLKGKAPVKKLNVVTPKKPTTGTVEAPKKSTTGTAEAPKKSTTVTAEAPKKSTTRSVEAPKKSTTVTIEAPKKSTTGSVEAPRKSTRTVEAPKLKMGPTREFSNPKKKGTPGVTPELQASKLISGTSADTTGQKTRTVKFIRPTKPQSTLPSNQVGSSSGRTSSTANAPGPDNTTTSPGQSVQPATVNPNGHSGDGGSVVDSGKKNLQVVEYNDESGDENMSSKTKKRKVAVLEKKSGFQPDRHVVETDQVAADVKMQLDPKTKDQLKPEFDELRRWFPLGDKLVYASISQLTDPDATAVYRPCNIRHVAEIQNSMIGSADTPQPTTVVPYKLEATGKKNFLNILTMKELKAFIKSFMAGNNTNFSAHPLAL</sequence>
<name>A0ABD3H6V1_9MARC</name>
<feature type="compositionally biased region" description="Polar residues" evidence="1">
    <location>
        <begin position="191"/>
        <end position="209"/>
    </location>
</feature>
<organism evidence="2 3">
    <name type="scientific">Riccia sorocarpa</name>
    <dbReference type="NCBI Taxonomy" id="122646"/>
    <lineage>
        <taxon>Eukaryota</taxon>
        <taxon>Viridiplantae</taxon>
        <taxon>Streptophyta</taxon>
        <taxon>Embryophyta</taxon>
        <taxon>Marchantiophyta</taxon>
        <taxon>Marchantiopsida</taxon>
        <taxon>Marchantiidae</taxon>
        <taxon>Marchantiales</taxon>
        <taxon>Ricciaceae</taxon>
        <taxon>Riccia</taxon>
    </lineage>
</organism>
<feature type="compositionally biased region" description="Polar residues" evidence="1">
    <location>
        <begin position="274"/>
        <end position="290"/>
    </location>
</feature>
<feature type="compositionally biased region" description="Low complexity" evidence="1">
    <location>
        <begin position="221"/>
        <end position="236"/>
    </location>
</feature>